<dbReference type="InterPro" id="IPR050982">
    <property type="entry name" value="Auxin_biosynth/cation_transpt"/>
</dbReference>
<proteinExistence type="predicted"/>
<dbReference type="GO" id="GO:0004497">
    <property type="term" value="F:monooxygenase activity"/>
    <property type="evidence" value="ECO:0007669"/>
    <property type="project" value="TreeGrafter"/>
</dbReference>
<organism evidence="2 3">
    <name type="scientific">Burkholderia cepacia</name>
    <name type="common">Pseudomonas cepacia</name>
    <dbReference type="NCBI Taxonomy" id="292"/>
    <lineage>
        <taxon>Bacteria</taxon>
        <taxon>Pseudomonadati</taxon>
        <taxon>Pseudomonadota</taxon>
        <taxon>Betaproteobacteria</taxon>
        <taxon>Burkholderiales</taxon>
        <taxon>Burkholderiaceae</taxon>
        <taxon>Burkholderia</taxon>
        <taxon>Burkholderia cepacia complex</taxon>
    </lineage>
</organism>
<dbReference type="Pfam" id="PF13738">
    <property type="entry name" value="Pyr_redox_3"/>
    <property type="match status" value="1"/>
</dbReference>
<evidence type="ECO:0000256" key="1">
    <source>
        <dbReference type="ARBA" id="ARBA00023002"/>
    </source>
</evidence>
<dbReference type="PRINTS" id="PR00368">
    <property type="entry name" value="FADPNR"/>
</dbReference>
<dbReference type="NCBIfam" id="NF040505">
    <property type="entry name" value="ArsO_flavin_mono"/>
    <property type="match status" value="1"/>
</dbReference>
<dbReference type="RefSeq" id="WP_105392679.1">
    <property type="nucleotide sequence ID" value="NZ_PUIQ01000043.1"/>
</dbReference>
<sequence>MPTDIDVVVIGGGQAGLATAYFLRRAGLDYLVLDDQSTPGGAWRHGWDSLHLFSPAQWSSLPGWRMPVSRDKYPSRNEVIDYLARYENRYDFPVRRPVHVEHVSRVQHGLLVTTDQGEWLAKAVVSATGTWSAPYVPDYPGREIFRGRQMHSAQYRNPDDLHGKDVLVIGGGNSGAQILAEVSAVCNATWVTLQEPVFLPDDVDGRVLFERATAKWQALRDGHAMTAPVGGLGDIVMVPPVREARARGILHATRPFSHFDTDGVVWSDGTHSCVDVVIWCTGFRPALKHLDPLQICGADGLPRTHGTHATGEQRLWLVGYGEWCGAASATLIGVMRSARDAVQGISHDLLRTTDRVHRTP</sequence>
<dbReference type="EMBL" id="PUIQ01000043">
    <property type="protein sequence ID" value="PQP13962.1"/>
    <property type="molecule type" value="Genomic_DNA"/>
</dbReference>
<dbReference type="Gene3D" id="3.50.50.60">
    <property type="entry name" value="FAD/NAD(P)-binding domain"/>
    <property type="match status" value="1"/>
</dbReference>
<dbReference type="GO" id="GO:0050660">
    <property type="term" value="F:flavin adenine dinucleotide binding"/>
    <property type="evidence" value="ECO:0007669"/>
    <property type="project" value="TreeGrafter"/>
</dbReference>
<comment type="caution">
    <text evidence="2">The sequence shown here is derived from an EMBL/GenBank/DDBJ whole genome shotgun (WGS) entry which is preliminary data.</text>
</comment>
<dbReference type="Proteomes" id="UP000238206">
    <property type="component" value="Unassembled WGS sequence"/>
</dbReference>
<name>A0A2S8IHW2_BURCE</name>
<evidence type="ECO:0000313" key="3">
    <source>
        <dbReference type="Proteomes" id="UP000238206"/>
    </source>
</evidence>
<dbReference type="SUPFAM" id="SSF51905">
    <property type="entry name" value="FAD/NAD(P)-binding domain"/>
    <property type="match status" value="2"/>
</dbReference>
<dbReference type="AlphaFoldDB" id="A0A2S8IHW2"/>
<dbReference type="PRINTS" id="PR00469">
    <property type="entry name" value="PNDRDTASEII"/>
</dbReference>
<dbReference type="InterPro" id="IPR036188">
    <property type="entry name" value="FAD/NAD-bd_sf"/>
</dbReference>
<dbReference type="PANTHER" id="PTHR43539:SF78">
    <property type="entry name" value="FLAVIN-CONTAINING MONOOXYGENASE"/>
    <property type="match status" value="1"/>
</dbReference>
<keyword evidence="1" id="KW-0560">Oxidoreductase</keyword>
<dbReference type="PANTHER" id="PTHR43539">
    <property type="entry name" value="FLAVIN-BINDING MONOOXYGENASE-LIKE PROTEIN (AFU_ORTHOLOGUE AFUA_4G09220)"/>
    <property type="match status" value="1"/>
</dbReference>
<reference evidence="2 3" key="1">
    <citation type="submission" date="2018-02" db="EMBL/GenBank/DDBJ databases">
        <title>Draft genome sequencing of Burkholderia cepacia Y14-15.</title>
        <authorList>
            <person name="Zheng B.-X."/>
        </authorList>
    </citation>
    <scope>NUCLEOTIDE SEQUENCE [LARGE SCALE GENOMIC DNA]</scope>
    <source>
        <strain evidence="2 3">Y14-15</strain>
    </source>
</reference>
<evidence type="ECO:0000313" key="2">
    <source>
        <dbReference type="EMBL" id="PQP13962.1"/>
    </source>
</evidence>
<gene>
    <name evidence="2" type="ORF">C5615_28005</name>
</gene>
<accession>A0A2S8IHW2</accession>
<protein>
    <submittedName>
        <fullName evidence="2">Pyridine nucleotide-disulfide oxidoreductase</fullName>
    </submittedName>
</protein>